<comment type="caution">
    <text evidence="3">The sequence shown here is derived from an EMBL/GenBank/DDBJ whole genome shotgun (WGS) entry which is preliminary data.</text>
</comment>
<keyword evidence="2" id="KW-1133">Transmembrane helix</keyword>
<dbReference type="OrthoDB" id="5091522at2"/>
<feature type="compositionally biased region" description="Low complexity" evidence="1">
    <location>
        <begin position="992"/>
        <end position="1001"/>
    </location>
</feature>
<evidence type="ECO:0000313" key="4">
    <source>
        <dbReference type="Proteomes" id="UP000186341"/>
    </source>
</evidence>
<feature type="compositionally biased region" description="Basic and acidic residues" evidence="1">
    <location>
        <begin position="1116"/>
        <end position="1129"/>
    </location>
</feature>
<evidence type="ECO:0000256" key="2">
    <source>
        <dbReference type="SAM" id="Phobius"/>
    </source>
</evidence>
<organism evidence="3 4">
    <name type="scientific">Ileibacterium valens</name>
    <dbReference type="NCBI Taxonomy" id="1862668"/>
    <lineage>
        <taxon>Bacteria</taxon>
        <taxon>Bacillati</taxon>
        <taxon>Bacillota</taxon>
        <taxon>Erysipelotrichia</taxon>
        <taxon>Erysipelotrichales</taxon>
        <taxon>Erysipelotrichaceae</taxon>
        <taxon>Ileibacterium</taxon>
    </lineage>
</organism>
<feature type="compositionally biased region" description="Polar residues" evidence="1">
    <location>
        <begin position="1003"/>
        <end position="1047"/>
    </location>
</feature>
<dbReference type="EMBL" id="MPJW01000236">
    <property type="protein sequence ID" value="OLU36994.1"/>
    <property type="molecule type" value="Genomic_DNA"/>
</dbReference>
<feature type="transmembrane region" description="Helical" evidence="2">
    <location>
        <begin position="35"/>
        <end position="57"/>
    </location>
</feature>
<evidence type="ECO:0000256" key="1">
    <source>
        <dbReference type="SAM" id="MobiDB-lite"/>
    </source>
</evidence>
<reference evidence="3 4" key="1">
    <citation type="submission" date="2016-11" db="EMBL/GenBank/DDBJ databases">
        <title>Description of two novel members of the family Erysipelotrichaceae: Ileibacterium lipovorans gen. nov., sp. nov. and Dubosiella newyorkensis, gen. nov., sp. nov.</title>
        <authorList>
            <person name="Cox L.M."/>
            <person name="Sohn J."/>
            <person name="Tyrrell K.L."/>
            <person name="Citron D.M."/>
            <person name="Lawson P.A."/>
            <person name="Patel N.B."/>
            <person name="Iizumi T."/>
            <person name="Perez-Perez G.I."/>
            <person name="Goldstein E.J."/>
            <person name="Blaser M.J."/>
        </authorList>
    </citation>
    <scope>NUCLEOTIDE SEQUENCE [LARGE SCALE GENOMIC DNA]</scope>
    <source>
        <strain evidence="3 4">NYU-BL-A3</strain>
    </source>
</reference>
<feature type="compositionally biased region" description="Basic and acidic residues" evidence="1">
    <location>
        <begin position="1078"/>
        <end position="1105"/>
    </location>
</feature>
<accession>A0A1U7NDB8</accession>
<keyword evidence="4" id="KW-1185">Reference proteome</keyword>
<feature type="transmembrane region" description="Helical" evidence="2">
    <location>
        <begin position="69"/>
        <end position="92"/>
    </location>
</feature>
<dbReference type="RefSeq" id="WP_075820879.1">
    <property type="nucleotide sequence ID" value="NZ_CAPNHH010000055.1"/>
</dbReference>
<dbReference type="AlphaFoldDB" id="A0A1U7NDB8"/>
<dbReference type="GeneID" id="82203711"/>
<feature type="region of interest" description="Disordered" evidence="1">
    <location>
        <begin position="959"/>
        <end position="1199"/>
    </location>
</feature>
<keyword evidence="2" id="KW-0472">Membrane</keyword>
<sequence>MSQLIVLILCELLILLLVRWQKKMASSSQLRIRTYFDTWFSVIYSLIITGLMIRQIYDPFLIDNPGMIVQVAFGMLPALIYLVYVLMLKLIIHPIAYKVFENVDMQSYYASFVYIQEAPGKIDKDWFVRKKVVSFVRMLSFVSMVLLVLVLIMEGITIYQDPMYSSLWFVVVICSYLITYTFALYAGGPVQVQIEDQAKASSVYGEELSNYAKAAEHLRSTFKDALLYFGRVHLEASIVSPEKKIRDLESSIDLSDHALASYFRNEQKSKTLHPDYIQIAQDLTNKKNVLVRHPFYQDLGTYLYVPISESLMEKHKVLILCAGNESVAPLSEWLKGLLDSKSVFQEQWRIRQLEELTPEADVGILPYSKLYDPQVLLKNRAFFEQTELVILLRPSQILTTMQIPLNVLSDLLRKGPVSPVFCILDQNMDRLKDTLSHVLKSRIHSDIAPMQDAEDKYLMIWDAESDFQAIERFERMPRFLGGGIEIGAEAVSADIPSSLWISQSNIPLADIQDTAAKSLRPIAQVMKTEASQLELRNRLPICINPWQMKQKDSGFMIVEDEFGNPFLAASHFASRAKKEVFVNVLADNYLLRDYFVAHADVFLSNPDAIPSLVPDFSKTRRNILLKLILQMMIEPMSEQEVIAELDLVDLHTKDPMNTLLELMHKYTFANEDLFFTTTRKESSYVSAPVITRYLGVYPEKFDQYFKKTLKNTSYLLEDEEAGKNILDSKLFSLIVQNTLPGQYVNYGGRSYIVKSISPVNGVILRRSSDLIDSRKNYRQIRRYHLPDYSTIKPFFSTNVNNFSFNRYELDFTVDTLGYLEMRKRNDFNEAIYHEFHRDNEFHDFQRTYRNKTVLEIRFPAASSEQIYQIAMLLQELLISVLPDGAAYLSILAKRPENFSVKYSSVISDADDIEDHSLLVIEDSDMDLGLLDELENYFFRLMEIVQDCLRWTYESKKTKPEETRDVFEGADLDPSGFEEMTSEEINPEESEISKNSEILENSKNSKTPSIQNQTFSKSGTSISEQTAAENKRSQPNCGRSQSTKNNSEAKGKMNARSEVSDPNTPSKNSIYPKQSEQSETIKKAEGTKKLEKTRKAQSLLREDIEKALNQVPNSPDESEKTTAELTELKSTKNSQPAADTQNVKAKETPNRLAGKQTASTTSKRSASSTASARTGNPKKKKQTQESVKATKEIKGKAGDS</sequence>
<keyword evidence="2" id="KW-0812">Transmembrane</keyword>
<feature type="transmembrane region" description="Helical" evidence="2">
    <location>
        <begin position="135"/>
        <end position="159"/>
    </location>
</feature>
<gene>
    <name evidence="3" type="ORF">BO222_11235</name>
</gene>
<feature type="compositionally biased region" description="Polar residues" evidence="1">
    <location>
        <begin position="1130"/>
        <end position="1142"/>
    </location>
</feature>
<protein>
    <submittedName>
        <fullName evidence="3">Uncharacterized protein</fullName>
    </submittedName>
</protein>
<feature type="compositionally biased region" description="Basic and acidic residues" evidence="1">
    <location>
        <begin position="1187"/>
        <end position="1199"/>
    </location>
</feature>
<evidence type="ECO:0000313" key="3">
    <source>
        <dbReference type="EMBL" id="OLU36994.1"/>
    </source>
</evidence>
<feature type="compositionally biased region" description="Acidic residues" evidence="1">
    <location>
        <begin position="979"/>
        <end position="989"/>
    </location>
</feature>
<feature type="compositionally biased region" description="Polar residues" evidence="1">
    <location>
        <begin position="1059"/>
        <end position="1077"/>
    </location>
</feature>
<feature type="compositionally biased region" description="Low complexity" evidence="1">
    <location>
        <begin position="1156"/>
        <end position="1173"/>
    </location>
</feature>
<name>A0A1U7NDB8_9FIRM</name>
<dbReference type="Proteomes" id="UP000186341">
    <property type="component" value="Unassembled WGS sequence"/>
</dbReference>
<proteinExistence type="predicted"/>